<organism evidence="1 2">
    <name type="scientific">Trichodelitschia bisporula</name>
    <dbReference type="NCBI Taxonomy" id="703511"/>
    <lineage>
        <taxon>Eukaryota</taxon>
        <taxon>Fungi</taxon>
        <taxon>Dikarya</taxon>
        <taxon>Ascomycota</taxon>
        <taxon>Pezizomycotina</taxon>
        <taxon>Dothideomycetes</taxon>
        <taxon>Dothideomycetes incertae sedis</taxon>
        <taxon>Phaeotrichales</taxon>
        <taxon>Phaeotrichaceae</taxon>
        <taxon>Trichodelitschia</taxon>
    </lineage>
</organism>
<dbReference type="Proteomes" id="UP000799640">
    <property type="component" value="Unassembled WGS sequence"/>
</dbReference>
<sequence>MGLIDKFRGWMEQDGYHRGFWPDILELPRAEITRVEANTKISLLPWDKLSKWVKQRELAVPVTPDNHKRWAMSQKEYDDQEASKHWNSVDPKTQPMLPAVNILDPYSYKRDPSPTAATEVCKLAKKMYQAPPPTPYAGFAGLVQHDLRSTVATLCAQLAWTAPAGVDTVVPMRIDVGPKAPLQYMAVITLDRDDKVRYLRLPLGVDVFGRLDRDALLAFGSGHSINLMHELGARNTPAYLAHKVWTASCRPSDDPMAHVPAYIPELEAALKPLVDRFEAVGGCTLWTPHAFFPVGNLNAAATWVPRYYADYWTLGGCVYTSLDASWRRVMNRNPAALR</sequence>
<gene>
    <name evidence="1" type="ORF">EJ06DRAFT_326132</name>
</gene>
<evidence type="ECO:0000313" key="2">
    <source>
        <dbReference type="Proteomes" id="UP000799640"/>
    </source>
</evidence>
<keyword evidence="2" id="KW-1185">Reference proteome</keyword>
<dbReference type="AlphaFoldDB" id="A0A6G1I530"/>
<reference evidence="1" key="1">
    <citation type="journal article" date="2020" name="Stud. Mycol.">
        <title>101 Dothideomycetes genomes: a test case for predicting lifestyles and emergence of pathogens.</title>
        <authorList>
            <person name="Haridas S."/>
            <person name="Albert R."/>
            <person name="Binder M."/>
            <person name="Bloem J."/>
            <person name="Labutti K."/>
            <person name="Salamov A."/>
            <person name="Andreopoulos B."/>
            <person name="Baker S."/>
            <person name="Barry K."/>
            <person name="Bills G."/>
            <person name="Bluhm B."/>
            <person name="Cannon C."/>
            <person name="Castanera R."/>
            <person name="Culley D."/>
            <person name="Daum C."/>
            <person name="Ezra D."/>
            <person name="Gonzalez J."/>
            <person name="Henrissat B."/>
            <person name="Kuo A."/>
            <person name="Liang C."/>
            <person name="Lipzen A."/>
            <person name="Lutzoni F."/>
            <person name="Magnuson J."/>
            <person name="Mondo S."/>
            <person name="Nolan M."/>
            <person name="Ohm R."/>
            <person name="Pangilinan J."/>
            <person name="Park H.-J."/>
            <person name="Ramirez L."/>
            <person name="Alfaro M."/>
            <person name="Sun H."/>
            <person name="Tritt A."/>
            <person name="Yoshinaga Y."/>
            <person name="Zwiers L.-H."/>
            <person name="Turgeon B."/>
            <person name="Goodwin S."/>
            <person name="Spatafora J."/>
            <person name="Crous P."/>
            <person name="Grigoriev I."/>
        </authorList>
    </citation>
    <scope>NUCLEOTIDE SEQUENCE</scope>
    <source>
        <strain evidence="1">CBS 262.69</strain>
    </source>
</reference>
<evidence type="ECO:0000313" key="1">
    <source>
        <dbReference type="EMBL" id="KAF2403294.1"/>
    </source>
</evidence>
<protein>
    <submittedName>
        <fullName evidence="1">Uncharacterized protein</fullName>
    </submittedName>
</protein>
<name>A0A6G1I530_9PEZI</name>
<accession>A0A6G1I530</accession>
<proteinExistence type="predicted"/>
<dbReference type="EMBL" id="ML996690">
    <property type="protein sequence ID" value="KAF2403294.1"/>
    <property type="molecule type" value="Genomic_DNA"/>
</dbReference>